<dbReference type="EMBL" id="CP108222">
    <property type="protein sequence ID" value="WTT22488.1"/>
    <property type="molecule type" value="Genomic_DNA"/>
</dbReference>
<feature type="compositionally biased region" description="Basic residues" evidence="1">
    <location>
        <begin position="54"/>
        <end position="68"/>
    </location>
</feature>
<protein>
    <submittedName>
        <fullName evidence="2">Uncharacterized protein</fullName>
    </submittedName>
</protein>
<organism evidence="2">
    <name type="scientific">Streptomyces sp. NBC_00093</name>
    <dbReference type="NCBI Taxonomy" id="2975649"/>
    <lineage>
        <taxon>Bacteria</taxon>
        <taxon>Bacillati</taxon>
        <taxon>Actinomycetota</taxon>
        <taxon>Actinomycetes</taxon>
        <taxon>Kitasatosporales</taxon>
        <taxon>Streptomycetaceae</taxon>
        <taxon>Streptomyces</taxon>
    </lineage>
</organism>
<proteinExistence type="predicted"/>
<feature type="region of interest" description="Disordered" evidence="1">
    <location>
        <begin position="42"/>
        <end position="72"/>
    </location>
</feature>
<evidence type="ECO:0000313" key="2">
    <source>
        <dbReference type="EMBL" id="WTT22488.1"/>
    </source>
</evidence>
<gene>
    <name evidence="2" type="ORF">OHA22_46595</name>
</gene>
<reference evidence="2" key="1">
    <citation type="submission" date="2022-10" db="EMBL/GenBank/DDBJ databases">
        <title>The complete genomes of actinobacterial strains from the NBC collection.</title>
        <authorList>
            <person name="Joergensen T.S."/>
            <person name="Alvarez Arevalo M."/>
            <person name="Sterndorff E.B."/>
            <person name="Faurdal D."/>
            <person name="Vuksanovic O."/>
            <person name="Mourched A.-S."/>
            <person name="Charusanti P."/>
            <person name="Shaw S."/>
            <person name="Blin K."/>
            <person name="Weber T."/>
        </authorList>
    </citation>
    <scope>NUCLEOTIDE SEQUENCE</scope>
    <source>
        <strain evidence="2">NBC_00093</strain>
    </source>
</reference>
<accession>A0AAU2AG87</accession>
<name>A0AAU2AG87_9ACTN</name>
<evidence type="ECO:0000256" key="1">
    <source>
        <dbReference type="SAM" id="MobiDB-lite"/>
    </source>
</evidence>
<sequence length="105" mass="11926">MNTTEVVNTDNKEADSWPEVLNRLCRAQGQLAAVSRALDRAVKPGSHCPDTRPAHRHWRRQRRRRRRSCSSPARVRHYVPVLAFKRASGQLSERVATLAEKGGET</sequence>
<dbReference type="AlphaFoldDB" id="A0AAU2AG87"/>